<dbReference type="PANTHER" id="PTHR41368">
    <property type="entry name" value="PROTEIN YGHO"/>
    <property type="match status" value="1"/>
</dbReference>
<gene>
    <name evidence="1" type="ORF">SAMN05216323_10223</name>
</gene>
<dbReference type="PANTHER" id="PTHR41368:SF1">
    <property type="entry name" value="PROTEIN YGHO"/>
    <property type="match status" value="1"/>
</dbReference>
<dbReference type="STRING" id="1640674.SAMN05216323_10223"/>
<evidence type="ECO:0000313" key="2">
    <source>
        <dbReference type="Proteomes" id="UP000199452"/>
    </source>
</evidence>
<evidence type="ECO:0000313" key="1">
    <source>
        <dbReference type="EMBL" id="SDC23031.1"/>
    </source>
</evidence>
<dbReference type="Proteomes" id="UP000199452">
    <property type="component" value="Unassembled WGS sequence"/>
</dbReference>
<dbReference type="RefSeq" id="WP_092437497.1">
    <property type="nucleotide sequence ID" value="NZ_FMYP01000022.1"/>
</dbReference>
<protein>
    <recommendedName>
        <fullName evidence="3">N-acetyltransferase domain-containing protein</fullName>
    </recommendedName>
</protein>
<dbReference type="InterPro" id="IPR016181">
    <property type="entry name" value="Acyl_CoA_acyltransferase"/>
</dbReference>
<organism evidence="1 2">
    <name type="scientific">Williamwhitmania taraxaci</name>
    <dbReference type="NCBI Taxonomy" id="1640674"/>
    <lineage>
        <taxon>Bacteria</taxon>
        <taxon>Pseudomonadati</taxon>
        <taxon>Bacteroidota</taxon>
        <taxon>Bacteroidia</taxon>
        <taxon>Bacteroidales</taxon>
        <taxon>Williamwhitmaniaceae</taxon>
        <taxon>Williamwhitmania</taxon>
    </lineage>
</organism>
<dbReference type="AlphaFoldDB" id="A0A1G6JWM9"/>
<name>A0A1G6JWM9_9BACT</name>
<accession>A0A1G6JWM9</accession>
<sequence length="398" mass="46276">MARFTLELIIDSKQVKEFLQLPVRLYKNEPNWVRPLDNEIEVVFDPKKNKLLRKGEVARWLLRNSQNVVVGRVAAFINQEVVLKEEQPTGGMGFFECINDQEAAFMLFDQCKKWLQDRGMEAMDGPINFGDRDRWWGCLTQGFECFPNYGMPYNFSYYGEMFEAYGFRNYFNQYTYSRPVSMEGVSPILKEKADRLALNPEYSFGHIQLNNPEKLASDFRTVYNKGWAKHGGVPEMSEAHAKALVKELKPILDPKLVYFAYHNDEPIGFFVMIPQINEVIRHLNGNLNLWGKVKFFYYLKIKKVCRVSLGQIFGIIPEYQGKGVEGGLVLAFANTALQKGFRYTEMEMNWIGDFNPVMMRFMEQIGSKISKTHVTYRLLFNPDKEFKRAKAIGRSKKP</sequence>
<dbReference type="SUPFAM" id="SSF55729">
    <property type="entry name" value="Acyl-CoA N-acyltransferases (Nat)"/>
    <property type="match status" value="1"/>
</dbReference>
<dbReference type="Gene3D" id="3.40.630.30">
    <property type="match status" value="1"/>
</dbReference>
<proteinExistence type="predicted"/>
<keyword evidence="2" id="KW-1185">Reference proteome</keyword>
<dbReference type="OrthoDB" id="9806005at2"/>
<evidence type="ECO:0008006" key="3">
    <source>
        <dbReference type="Google" id="ProtNLM"/>
    </source>
</evidence>
<dbReference type="InterPro" id="IPR039968">
    <property type="entry name" value="BcerS-like"/>
</dbReference>
<reference evidence="1 2" key="1">
    <citation type="submission" date="2016-09" db="EMBL/GenBank/DDBJ databases">
        <authorList>
            <person name="Capua I."/>
            <person name="De Benedictis P."/>
            <person name="Joannis T."/>
            <person name="Lombin L.H."/>
            <person name="Cattoli G."/>
        </authorList>
    </citation>
    <scope>NUCLEOTIDE SEQUENCE [LARGE SCALE GENOMIC DNA]</scope>
    <source>
        <strain evidence="1 2">A7P-90m</strain>
    </source>
</reference>
<dbReference type="EMBL" id="FMYP01000022">
    <property type="protein sequence ID" value="SDC23031.1"/>
    <property type="molecule type" value="Genomic_DNA"/>
</dbReference>